<dbReference type="EnsemblMetazoa" id="MDOA004020-RA">
    <property type="protein sequence ID" value="MDOA004020-PA"/>
    <property type="gene ID" value="MDOA004020"/>
</dbReference>
<dbReference type="OrthoDB" id="277888at2759"/>
<dbReference type="STRING" id="7370.A0A1I8MEB2"/>
<gene>
    <name evidence="7" type="primary">101894173</name>
    <name evidence="9" type="synonym">LOC101894173</name>
</gene>
<dbReference type="GO" id="GO:0030677">
    <property type="term" value="C:ribonuclease P complex"/>
    <property type="evidence" value="ECO:0007669"/>
    <property type="project" value="InterPro"/>
</dbReference>
<dbReference type="GO" id="GO:0006364">
    <property type="term" value="P:rRNA processing"/>
    <property type="evidence" value="ECO:0007669"/>
    <property type="project" value="UniProtKB-KW"/>
</dbReference>
<evidence type="ECO:0000313" key="8">
    <source>
        <dbReference type="Proteomes" id="UP001652621"/>
    </source>
</evidence>
<dbReference type="GO" id="GO:0033204">
    <property type="term" value="F:ribonuclease P RNA binding"/>
    <property type="evidence" value="ECO:0007669"/>
    <property type="project" value="InterPro"/>
</dbReference>
<comment type="subcellular location">
    <subcellularLocation>
        <location evidence="6">Nucleus</location>
        <location evidence="6">Nucleolus</location>
    </subcellularLocation>
</comment>
<dbReference type="PANTHER" id="PTHR48414">
    <property type="entry name" value="POP5 HOMOLOG, RIBONUCLEASE P_MRP SUBUNIT"/>
    <property type="match status" value="1"/>
</dbReference>
<keyword evidence="3 6" id="KW-0819">tRNA processing</keyword>
<reference evidence="7" key="1">
    <citation type="submission" date="2020-05" db="UniProtKB">
        <authorList>
            <consortium name="EnsemblMetazoa"/>
        </authorList>
    </citation>
    <scope>IDENTIFICATION</scope>
    <source>
        <strain evidence="7">Aabys</strain>
    </source>
</reference>
<accession>A0A1I8MEB2</accession>
<sequence>MVRVKNRYIVVRIAPKNTSLSSLYVKEQVLAKCILNHVEKYYGVYGVGLLEHGFRVKYCNDRTKIAILRCSHHSYKFVTSILPLMTSVGDVPAKFNTIYTGATIMQCNKFIIKHQQNFLDRMVGQVVSAKERQEMIKRVIEFDTS</sequence>
<evidence type="ECO:0000256" key="2">
    <source>
        <dbReference type="ARBA" id="ARBA00022552"/>
    </source>
</evidence>
<dbReference type="InterPro" id="IPR002759">
    <property type="entry name" value="Pop5/Rpp14/Rnp2-like"/>
</dbReference>
<comment type="function">
    <text evidence="6">Component of ribonuclease P, a protein complex that generates mature tRNA molecules by cleaving their 5'-ends.</text>
</comment>
<dbReference type="VEuPathDB" id="VectorBase:MDOMA2_005049"/>
<dbReference type="Gene3D" id="3.30.70.3250">
    <property type="entry name" value="Ribonuclease P, Pop5 subunit"/>
    <property type="match status" value="1"/>
</dbReference>
<evidence type="ECO:0000256" key="1">
    <source>
        <dbReference type="ARBA" id="ARBA00010800"/>
    </source>
</evidence>
<name>A0A1I8MEB2_MUSDO</name>
<comment type="similarity">
    <text evidence="1 6">Belongs to the eukaryotic/archaeal RNase P protein component 2 family.</text>
</comment>
<dbReference type="InterPro" id="IPR038085">
    <property type="entry name" value="Rnp2-like_sf"/>
</dbReference>
<dbReference type="Pfam" id="PF01900">
    <property type="entry name" value="RNase_P_Rpp14"/>
    <property type="match status" value="1"/>
</dbReference>
<dbReference type="Proteomes" id="UP001652621">
    <property type="component" value="Unplaced"/>
</dbReference>
<dbReference type="PIRSF" id="PIRSF023803">
    <property type="entry name" value="Ribonuclease_P_prd"/>
    <property type="match status" value="1"/>
</dbReference>
<protein>
    <recommendedName>
        <fullName evidence="5 6">Ribonuclease P/MRP protein subunit POP5</fullName>
    </recommendedName>
</protein>
<reference evidence="9" key="2">
    <citation type="submission" date="2025-04" db="UniProtKB">
        <authorList>
            <consortium name="RefSeq"/>
        </authorList>
    </citation>
    <scope>IDENTIFICATION</scope>
    <source>
        <strain evidence="9">Aabys</strain>
    </source>
</reference>
<dbReference type="InterPro" id="IPR016819">
    <property type="entry name" value="RNase_P/MRP_POP5"/>
</dbReference>
<dbReference type="KEGG" id="mde:101894173"/>
<keyword evidence="8" id="KW-1185">Reference proteome</keyword>
<evidence type="ECO:0000313" key="9">
    <source>
        <dbReference type="RefSeq" id="XP_005187562.1"/>
    </source>
</evidence>
<evidence type="ECO:0000313" key="7">
    <source>
        <dbReference type="EnsemblMetazoa" id="MDOA004020-PA"/>
    </source>
</evidence>
<dbReference type="VEuPathDB" id="VectorBase:MDOA004020"/>
<evidence type="ECO:0000256" key="4">
    <source>
        <dbReference type="ARBA" id="ARBA00023242"/>
    </source>
</evidence>
<dbReference type="AlphaFoldDB" id="A0A1I8MEB2"/>
<evidence type="ECO:0000256" key="3">
    <source>
        <dbReference type="ARBA" id="ARBA00022694"/>
    </source>
</evidence>
<dbReference type="GO" id="GO:0001682">
    <property type="term" value="P:tRNA 5'-leader removal"/>
    <property type="evidence" value="ECO:0007669"/>
    <property type="project" value="InterPro"/>
</dbReference>
<organism evidence="7">
    <name type="scientific">Musca domestica</name>
    <name type="common">House fly</name>
    <dbReference type="NCBI Taxonomy" id="7370"/>
    <lineage>
        <taxon>Eukaryota</taxon>
        <taxon>Metazoa</taxon>
        <taxon>Ecdysozoa</taxon>
        <taxon>Arthropoda</taxon>
        <taxon>Hexapoda</taxon>
        <taxon>Insecta</taxon>
        <taxon>Pterygota</taxon>
        <taxon>Neoptera</taxon>
        <taxon>Endopterygota</taxon>
        <taxon>Diptera</taxon>
        <taxon>Brachycera</taxon>
        <taxon>Muscomorpha</taxon>
        <taxon>Muscoidea</taxon>
        <taxon>Muscidae</taxon>
        <taxon>Musca</taxon>
    </lineage>
</organism>
<dbReference type="RefSeq" id="XP_005187562.1">
    <property type="nucleotide sequence ID" value="XM_005187505.3"/>
</dbReference>
<dbReference type="GO" id="GO:0005730">
    <property type="term" value="C:nucleolus"/>
    <property type="evidence" value="ECO:0007669"/>
    <property type="project" value="UniProtKB-SubCell"/>
</dbReference>
<dbReference type="eggNOG" id="KOG4639">
    <property type="taxonomic scope" value="Eukaryota"/>
</dbReference>
<keyword evidence="2" id="KW-0698">rRNA processing</keyword>
<dbReference type="PANTHER" id="PTHR48414:SF1">
    <property type="entry name" value="POP5 HOMOLOG, RIBONUCLEASE P_MRP SUBUNIT"/>
    <property type="match status" value="1"/>
</dbReference>
<proteinExistence type="inferred from homology"/>
<evidence type="ECO:0000256" key="6">
    <source>
        <dbReference type="PIRNR" id="PIRNR023803"/>
    </source>
</evidence>
<evidence type="ECO:0000256" key="5">
    <source>
        <dbReference type="ARBA" id="ARBA00044198"/>
    </source>
</evidence>
<dbReference type="SUPFAM" id="SSF160350">
    <property type="entry name" value="Rnp2-like"/>
    <property type="match status" value="1"/>
</dbReference>
<keyword evidence="4 6" id="KW-0539">Nucleus</keyword>